<organism evidence="2 3">
    <name type="scientific">Actinoalloteichus caeruleus DSM 43889</name>
    <dbReference type="NCBI Taxonomy" id="1120930"/>
    <lineage>
        <taxon>Bacteria</taxon>
        <taxon>Bacillati</taxon>
        <taxon>Actinomycetota</taxon>
        <taxon>Actinomycetes</taxon>
        <taxon>Pseudonocardiales</taxon>
        <taxon>Pseudonocardiaceae</taxon>
        <taxon>Actinoalloteichus</taxon>
        <taxon>Actinoalloteichus cyanogriseus</taxon>
    </lineage>
</organism>
<dbReference type="InterPro" id="IPR036736">
    <property type="entry name" value="ACP-like_sf"/>
</dbReference>
<dbReference type="InterPro" id="IPR009081">
    <property type="entry name" value="PP-bd_ACP"/>
</dbReference>
<feature type="domain" description="Carrier" evidence="1">
    <location>
        <begin position="1"/>
        <end position="78"/>
    </location>
</feature>
<evidence type="ECO:0000313" key="3">
    <source>
        <dbReference type="Proteomes" id="UP000791080"/>
    </source>
</evidence>
<comment type="caution">
    <text evidence="2">The sequence shown here is derived from an EMBL/GenBank/DDBJ whole genome shotgun (WGS) entry which is preliminary data.</text>
</comment>
<evidence type="ECO:0000259" key="1">
    <source>
        <dbReference type="PROSITE" id="PS50075"/>
    </source>
</evidence>
<proteinExistence type="predicted"/>
<accession>A0ABT1JGK7</accession>
<dbReference type="SUPFAM" id="SSF47336">
    <property type="entry name" value="ACP-like"/>
    <property type="match status" value="1"/>
</dbReference>
<dbReference type="EMBL" id="AUBJ02000001">
    <property type="protein sequence ID" value="MCP2330911.1"/>
    <property type="molecule type" value="Genomic_DNA"/>
</dbReference>
<protein>
    <submittedName>
        <fullName evidence="2">Acyl carrier protein</fullName>
    </submittedName>
</protein>
<dbReference type="Proteomes" id="UP000791080">
    <property type="component" value="Unassembled WGS sequence"/>
</dbReference>
<evidence type="ECO:0000313" key="2">
    <source>
        <dbReference type="EMBL" id="MCP2330911.1"/>
    </source>
</evidence>
<dbReference type="PROSITE" id="PS50075">
    <property type="entry name" value="CARRIER"/>
    <property type="match status" value="1"/>
</dbReference>
<reference evidence="2 3" key="1">
    <citation type="submission" date="2022-06" db="EMBL/GenBank/DDBJ databases">
        <title>Genomic Encyclopedia of Type Strains, Phase I: the one thousand microbial genomes (KMG-I) project.</title>
        <authorList>
            <person name="Kyrpides N."/>
        </authorList>
    </citation>
    <scope>NUCLEOTIDE SEQUENCE [LARGE SCALE GENOMIC DNA]</scope>
    <source>
        <strain evidence="2 3">DSM 43889</strain>
    </source>
</reference>
<keyword evidence="3" id="KW-1185">Reference proteome</keyword>
<dbReference type="Gene3D" id="1.10.1200.10">
    <property type="entry name" value="ACP-like"/>
    <property type="match status" value="1"/>
</dbReference>
<name>A0ABT1JGK7_ACTCY</name>
<gene>
    <name evidence="2" type="ORF">G443_001181</name>
</gene>
<dbReference type="Pfam" id="PF00550">
    <property type="entry name" value="PP-binding"/>
    <property type="match status" value="1"/>
</dbReference>
<sequence length="86" mass="9531">MAQDVRAEVRQFITGRFPQITLDDDQDIFALGFVNSLFAMELVMFVEQRLGVRVPNDELRRENFSSVTAIAALVDRVGTGTEAPAG</sequence>
<dbReference type="RefSeq" id="WP_026420149.1">
    <property type="nucleotide sequence ID" value="NZ_AUBJ02000001.1"/>
</dbReference>